<proteinExistence type="predicted"/>
<accession>A0ABQ1RNQ0</accession>
<gene>
    <name evidence="3" type="ORF">GCM10010985_33240</name>
</gene>
<reference evidence="4" key="1">
    <citation type="journal article" date="2019" name="Int. J. Syst. Evol. Microbiol.">
        <title>The Global Catalogue of Microorganisms (GCM) 10K type strain sequencing project: providing services to taxonomists for standard genome sequencing and annotation.</title>
        <authorList>
            <consortium name="The Broad Institute Genomics Platform"/>
            <consortium name="The Broad Institute Genome Sequencing Center for Infectious Disease"/>
            <person name="Wu L."/>
            <person name="Ma J."/>
        </authorList>
    </citation>
    <scope>NUCLEOTIDE SEQUENCE [LARGE SCALE GENOMIC DNA]</scope>
    <source>
        <strain evidence="4">CGMCC 1.11013</strain>
    </source>
</reference>
<feature type="signal peptide" evidence="2">
    <location>
        <begin position="1"/>
        <end position="23"/>
    </location>
</feature>
<feature type="region of interest" description="Disordered" evidence="1">
    <location>
        <begin position="27"/>
        <end position="46"/>
    </location>
</feature>
<feature type="chain" id="PRO_5046768769" evidence="2">
    <location>
        <begin position="24"/>
        <end position="93"/>
    </location>
</feature>
<protein>
    <submittedName>
        <fullName evidence="3">Uncharacterized protein</fullName>
    </submittedName>
</protein>
<name>A0ABQ1RNQ0_9BURK</name>
<evidence type="ECO:0000256" key="1">
    <source>
        <dbReference type="SAM" id="MobiDB-lite"/>
    </source>
</evidence>
<keyword evidence="2" id="KW-0732">Signal</keyword>
<keyword evidence="4" id="KW-1185">Reference proteome</keyword>
<comment type="caution">
    <text evidence="3">The sequence shown here is derived from an EMBL/GenBank/DDBJ whole genome shotgun (WGS) entry which is preliminary data.</text>
</comment>
<sequence>MKLRHLLTVAAAGVLVSGGAAIAQEQSTPMAGGSHTTDASTATYGPSTYKGADYGGSTYGDTNAGARNYGEWVRGRNPANCPVGLPCNVYKGS</sequence>
<dbReference type="Proteomes" id="UP000597138">
    <property type="component" value="Unassembled WGS sequence"/>
</dbReference>
<dbReference type="EMBL" id="BMEG01000005">
    <property type="protein sequence ID" value="GGD76046.1"/>
    <property type="molecule type" value="Genomic_DNA"/>
</dbReference>
<dbReference type="RefSeq" id="WP_152562503.1">
    <property type="nucleotide sequence ID" value="NZ_BMEG01000005.1"/>
</dbReference>
<evidence type="ECO:0000313" key="4">
    <source>
        <dbReference type="Proteomes" id="UP000597138"/>
    </source>
</evidence>
<evidence type="ECO:0000256" key="2">
    <source>
        <dbReference type="SAM" id="SignalP"/>
    </source>
</evidence>
<evidence type="ECO:0000313" key="3">
    <source>
        <dbReference type="EMBL" id="GGD76046.1"/>
    </source>
</evidence>
<organism evidence="3 4">
    <name type="scientific">Caballeronia grimmiae</name>
    <dbReference type="NCBI Taxonomy" id="1071679"/>
    <lineage>
        <taxon>Bacteria</taxon>
        <taxon>Pseudomonadati</taxon>
        <taxon>Pseudomonadota</taxon>
        <taxon>Betaproteobacteria</taxon>
        <taxon>Burkholderiales</taxon>
        <taxon>Burkholderiaceae</taxon>
        <taxon>Caballeronia</taxon>
    </lineage>
</organism>